<reference evidence="1 2" key="1">
    <citation type="submission" date="2022-11" db="EMBL/GenBank/DDBJ databases">
        <title>Study of microbial diversity in lake waters.</title>
        <authorList>
            <person name="Zhang J."/>
        </authorList>
    </citation>
    <scope>NUCLEOTIDE SEQUENCE [LARGE SCALE GENOMIC DNA]</scope>
    <source>
        <strain evidence="1 2">DT12</strain>
    </source>
</reference>
<dbReference type="Gene3D" id="3.40.50.1010">
    <property type="entry name" value="5'-nuclease"/>
    <property type="match status" value="1"/>
</dbReference>
<dbReference type="Proteomes" id="UP001208017">
    <property type="component" value="Unassembled WGS sequence"/>
</dbReference>
<comment type="caution">
    <text evidence="1">The sequence shown here is derived from an EMBL/GenBank/DDBJ whole genome shotgun (WGS) entry which is preliminary data.</text>
</comment>
<dbReference type="EMBL" id="JAPMLT010000007">
    <property type="protein sequence ID" value="MCX7570780.1"/>
    <property type="molecule type" value="Genomic_DNA"/>
</dbReference>
<dbReference type="InterPro" id="IPR029060">
    <property type="entry name" value="PIN-like_dom_sf"/>
</dbReference>
<accession>A0ABT3X1K4</accession>
<evidence type="ECO:0008006" key="3">
    <source>
        <dbReference type="Google" id="ProtNLM"/>
    </source>
</evidence>
<gene>
    <name evidence="1" type="ORF">OS242_12505</name>
</gene>
<proteinExistence type="predicted"/>
<organism evidence="1 2">
    <name type="scientific">Tumebacillus lacus</name>
    <dbReference type="NCBI Taxonomy" id="2995335"/>
    <lineage>
        <taxon>Bacteria</taxon>
        <taxon>Bacillati</taxon>
        <taxon>Bacillota</taxon>
        <taxon>Bacilli</taxon>
        <taxon>Bacillales</taxon>
        <taxon>Alicyclobacillaceae</taxon>
        <taxon>Tumebacillus</taxon>
    </lineage>
</organism>
<evidence type="ECO:0000313" key="1">
    <source>
        <dbReference type="EMBL" id="MCX7570780.1"/>
    </source>
</evidence>
<dbReference type="RefSeq" id="WP_267152033.1">
    <property type="nucleotide sequence ID" value="NZ_JAPMLT010000007.1"/>
</dbReference>
<dbReference type="SUPFAM" id="SSF88723">
    <property type="entry name" value="PIN domain-like"/>
    <property type="match status" value="1"/>
</dbReference>
<evidence type="ECO:0000313" key="2">
    <source>
        <dbReference type="Proteomes" id="UP001208017"/>
    </source>
</evidence>
<keyword evidence="2" id="KW-1185">Reference proteome</keyword>
<name>A0ABT3X1K4_9BACL</name>
<sequence>MNNSKVLPFQHPSLIRVFRFVGIDVSRLRKKEIFVDTCILVALADPEDAWHEVVQQFFTSCLLDDDEGPSFWVTDRSFGEFCVVMEKALCNHFECGNRRTPQHEEVLAIRSRVANWLRDTMDEQAGLFHTVALQSHTVRERALTLWEKHEIGETDALFVSLSAEQEMALLTVDARLVNSLRRGRDLPLKMGSQLDIYFAEPKFRRRKREE</sequence>
<protein>
    <recommendedName>
        <fullName evidence="3">PIN domain-containing protein</fullName>
    </recommendedName>
</protein>